<feature type="region of interest" description="Disordered" evidence="1">
    <location>
        <begin position="284"/>
        <end position="397"/>
    </location>
</feature>
<dbReference type="Proteomes" id="UP000095283">
    <property type="component" value="Unplaced"/>
</dbReference>
<evidence type="ECO:0000313" key="3">
    <source>
        <dbReference type="WBParaSite" id="Hba_12497"/>
    </source>
</evidence>
<dbReference type="AlphaFoldDB" id="A0A1I7X4M7"/>
<name>A0A1I7X4M7_HETBA</name>
<evidence type="ECO:0000256" key="1">
    <source>
        <dbReference type="SAM" id="MobiDB-lite"/>
    </source>
</evidence>
<sequence length="545" mass="61361">MKAPAAGLVASMFDAEVLSSPYNSLVDILDKKAAYIKKRIQYNEEAESGKKLNGLQEDARKKLGEVEQQMEYVKFLGKTVAQMQKEYNKALKERDTSVKKQTGSNGAELLTMTELEVMGELQSLFAPTMEDCKTNDDWIKKRSIAAKKVSDIVGEETEFVIKEFSGKDIFDLLSRIKNCKYFTESRFANRKDQSKKVFKKDKIEKMTQEVNLHIPFLIVTYLTKMFIVQQSKDLPLETPQEEPVVVVTEQSAAVSEVNTDSIPVTETAPVVELTKIVFGYDEDSAAKTDIEEEPQNTEETSIPEPSLEETTPVLGHEPSESPDASATPSSDSGNGTVTPSSEENSSRTPEQLKSNHTEKNGRVGGDHRQNRTRPQRGLRNENGPAIHRRNRPYRERSDHHDAYEKNGQWNQNGYSSNDNVGYARRSYNRHYNYPENGYENRNYGHGRYEGNDSGYRGNQSGGSTGNVANRSNGYMVEAAHSELEKYSSLTEFAGIVRYRKIVRPGKSQHLTQQIVLTRGVTAFNRWHIETSANNASPDMGLIHCK</sequence>
<feature type="compositionally biased region" description="Low complexity" evidence="1">
    <location>
        <begin position="321"/>
        <end position="332"/>
    </location>
</feature>
<dbReference type="WBParaSite" id="Hba_12497">
    <property type="protein sequence ID" value="Hba_12497"/>
    <property type="gene ID" value="Hba_12497"/>
</dbReference>
<proteinExistence type="predicted"/>
<accession>A0A1I7X4M7</accession>
<keyword evidence="2" id="KW-1185">Reference proteome</keyword>
<feature type="compositionally biased region" description="Basic and acidic residues" evidence="1">
    <location>
        <begin position="353"/>
        <end position="369"/>
    </location>
</feature>
<reference evidence="3" key="1">
    <citation type="submission" date="2016-11" db="UniProtKB">
        <authorList>
            <consortium name="WormBaseParasite"/>
        </authorList>
    </citation>
    <scope>IDENTIFICATION</scope>
</reference>
<feature type="compositionally biased region" description="Polar residues" evidence="1">
    <location>
        <begin position="333"/>
        <end position="352"/>
    </location>
</feature>
<protein>
    <submittedName>
        <fullName evidence="3">Caprin-1_dimer domain-containing protein</fullName>
    </submittedName>
</protein>
<organism evidence="2 3">
    <name type="scientific">Heterorhabditis bacteriophora</name>
    <name type="common">Entomopathogenic nematode worm</name>
    <dbReference type="NCBI Taxonomy" id="37862"/>
    <lineage>
        <taxon>Eukaryota</taxon>
        <taxon>Metazoa</taxon>
        <taxon>Ecdysozoa</taxon>
        <taxon>Nematoda</taxon>
        <taxon>Chromadorea</taxon>
        <taxon>Rhabditida</taxon>
        <taxon>Rhabditina</taxon>
        <taxon>Rhabditomorpha</taxon>
        <taxon>Strongyloidea</taxon>
        <taxon>Heterorhabditidae</taxon>
        <taxon>Heterorhabditis</taxon>
    </lineage>
</organism>
<evidence type="ECO:0000313" key="2">
    <source>
        <dbReference type="Proteomes" id="UP000095283"/>
    </source>
</evidence>